<dbReference type="Proteomes" id="UP000479531">
    <property type="component" value="Unassembled WGS sequence"/>
</dbReference>
<proteinExistence type="predicted"/>
<dbReference type="InterPro" id="IPR029044">
    <property type="entry name" value="Nucleotide-diphossugar_trans"/>
</dbReference>
<sequence>MNPLISIIIPCYNIETSIDNYFNRLLQQPVDINQLQLIFINDASTDSTYPKLLKWEDRYPDSVLIINIPEHIGTTASTALGVQYATGNYLCFMDDCLQFSTIKRHIPVSRTCSMNVCFATNQKYVSIASVMLYSLFCNNQNASIHVYIFHCELSKKNEQQLSLLAKAWSQEITFINIDANIFNSLPTTDAWSKETYFRLLMPVFLPQNLDRFLYLDVDVIVNQSIQTFYETDFSGMDCIACEDILLNRMFKQYYWDNFEELHDKDFTYFNAGIILWNLKELRKDYHFTSYVEKMIKYLSVLQCPDQDILNVMHCNKVKILDWQQYNLQISIAAQKHFSAEAVRKISHIIHFCGPKPWDPNMDFEKYYHIQNANANFESLGQIWKDYAHLLDQEMSLQMDKLHL</sequence>
<dbReference type="PANTHER" id="PTHR13778">
    <property type="entry name" value="GLYCOSYLTRANSFERASE 8 DOMAIN-CONTAINING PROTEIN"/>
    <property type="match status" value="1"/>
</dbReference>
<dbReference type="GO" id="GO:0046872">
    <property type="term" value="F:metal ion binding"/>
    <property type="evidence" value="ECO:0007669"/>
    <property type="project" value="UniProtKB-KW"/>
</dbReference>
<dbReference type="CDD" id="cd04194">
    <property type="entry name" value="GT8_A4GalT_like"/>
    <property type="match status" value="1"/>
</dbReference>
<dbReference type="Gene3D" id="3.90.550.10">
    <property type="entry name" value="Spore Coat Polysaccharide Biosynthesis Protein SpsA, Chain A"/>
    <property type="match status" value="2"/>
</dbReference>
<keyword evidence="3" id="KW-0479">Metal-binding</keyword>
<feature type="domain" description="Glycosyltransferase 2-like" evidence="4">
    <location>
        <begin position="6"/>
        <end position="95"/>
    </location>
</feature>
<dbReference type="InterPro" id="IPR001173">
    <property type="entry name" value="Glyco_trans_2-like"/>
</dbReference>
<evidence type="ECO:0000259" key="4">
    <source>
        <dbReference type="Pfam" id="PF00535"/>
    </source>
</evidence>
<dbReference type="InterPro" id="IPR050748">
    <property type="entry name" value="Glycosyltrans_8_dom-fam"/>
</dbReference>
<dbReference type="Pfam" id="PF00535">
    <property type="entry name" value="Glycos_transf_2"/>
    <property type="match status" value="1"/>
</dbReference>
<evidence type="ECO:0000313" key="6">
    <source>
        <dbReference type="Proteomes" id="UP000479531"/>
    </source>
</evidence>
<dbReference type="PANTHER" id="PTHR13778:SF47">
    <property type="entry name" value="LIPOPOLYSACCHARIDE 1,3-GALACTOSYLTRANSFERASE"/>
    <property type="match status" value="1"/>
</dbReference>
<dbReference type="RefSeq" id="WP_157350531.1">
    <property type="nucleotide sequence ID" value="NZ_WGGT01000010.1"/>
</dbReference>
<evidence type="ECO:0000256" key="2">
    <source>
        <dbReference type="ARBA" id="ARBA00022679"/>
    </source>
</evidence>
<dbReference type="GO" id="GO:0016757">
    <property type="term" value="F:glycosyltransferase activity"/>
    <property type="evidence" value="ECO:0007669"/>
    <property type="project" value="UniProtKB-KW"/>
</dbReference>
<keyword evidence="2 5" id="KW-0808">Transferase</keyword>
<reference evidence="5 6" key="1">
    <citation type="submission" date="2019-10" db="EMBL/GenBank/DDBJ databases">
        <title>Roseburia spp. ameliorate alcoholic fatty liver via restoration of gut barrier function.</title>
        <authorList>
            <person name="Seo B."/>
            <person name="Ko G."/>
        </authorList>
    </citation>
    <scope>NUCLEOTIDE SEQUENCE [LARGE SCALE GENOMIC DNA]</scope>
    <source>
        <strain evidence="5 6">SNUG30017</strain>
    </source>
</reference>
<protein>
    <submittedName>
        <fullName evidence="5">Glycosyltransferase</fullName>
    </submittedName>
</protein>
<gene>
    <name evidence="5" type="ORF">GCK47_09360</name>
</gene>
<dbReference type="EMBL" id="WGGT01000010">
    <property type="protein sequence ID" value="MVQ45909.1"/>
    <property type="molecule type" value="Genomic_DNA"/>
</dbReference>
<dbReference type="SUPFAM" id="SSF53448">
    <property type="entry name" value="Nucleotide-diphospho-sugar transferases"/>
    <property type="match status" value="2"/>
</dbReference>
<dbReference type="AlphaFoldDB" id="A0A6L6XFM0"/>
<evidence type="ECO:0000256" key="3">
    <source>
        <dbReference type="ARBA" id="ARBA00022723"/>
    </source>
</evidence>
<keyword evidence="1" id="KW-0328">Glycosyltransferase</keyword>
<name>A0A6L6XFM0_9FIRM</name>
<organism evidence="5 6">
    <name type="scientific">Roseburia intestinalis</name>
    <dbReference type="NCBI Taxonomy" id="166486"/>
    <lineage>
        <taxon>Bacteria</taxon>
        <taxon>Bacillati</taxon>
        <taxon>Bacillota</taxon>
        <taxon>Clostridia</taxon>
        <taxon>Lachnospirales</taxon>
        <taxon>Lachnospiraceae</taxon>
        <taxon>Roseburia</taxon>
    </lineage>
</organism>
<accession>A0A6L6XFM0</accession>
<dbReference type="InterPro" id="IPR002495">
    <property type="entry name" value="Glyco_trans_8"/>
</dbReference>
<comment type="caution">
    <text evidence="5">The sequence shown here is derived from an EMBL/GenBank/DDBJ whole genome shotgun (WGS) entry which is preliminary data.</text>
</comment>
<evidence type="ECO:0000313" key="5">
    <source>
        <dbReference type="EMBL" id="MVQ45909.1"/>
    </source>
</evidence>
<evidence type="ECO:0000256" key="1">
    <source>
        <dbReference type="ARBA" id="ARBA00022676"/>
    </source>
</evidence>
<dbReference type="Pfam" id="PF01501">
    <property type="entry name" value="Glyco_transf_8"/>
    <property type="match status" value="1"/>
</dbReference>